<sequence length="27" mass="3077">MRYARSMITHTANRRPTHPPIISAAIN</sequence>
<keyword evidence="3" id="KW-1185">Reference proteome</keyword>
<accession>H2XSV9</accession>
<reference evidence="2" key="2">
    <citation type="journal article" date="2008" name="Genome Biol.">
        <title>Improved genome assembly and evidence-based global gene model set for the chordate Ciona intestinalis: new insight into intron and operon populations.</title>
        <authorList>
            <person name="Satou Y."/>
            <person name="Mineta K."/>
            <person name="Ogasawara M."/>
            <person name="Sasakura Y."/>
            <person name="Shoguchi E."/>
            <person name="Ueno K."/>
            <person name="Yamada L."/>
            <person name="Matsumoto J."/>
            <person name="Wasserscheid J."/>
            <person name="Dewar K."/>
            <person name="Wiley G.B."/>
            <person name="Macmil S.L."/>
            <person name="Roe B.A."/>
            <person name="Zeller R.W."/>
            <person name="Hastings K.E."/>
            <person name="Lemaire P."/>
            <person name="Lindquist E."/>
            <person name="Endo T."/>
            <person name="Hotta K."/>
            <person name="Inaba K."/>
        </authorList>
    </citation>
    <scope>NUCLEOTIDE SEQUENCE [LARGE SCALE GENOMIC DNA]</scope>
    <source>
        <strain evidence="2">wild type</strain>
    </source>
</reference>
<dbReference type="Proteomes" id="UP000008144">
    <property type="component" value="Chromosome 2"/>
</dbReference>
<evidence type="ECO:0000313" key="2">
    <source>
        <dbReference type="Ensembl" id="ENSCINP00000032743.1"/>
    </source>
</evidence>
<dbReference type="EMBL" id="EAAA01001551">
    <property type="status" value="NOT_ANNOTATED_CDS"/>
    <property type="molecule type" value="Genomic_DNA"/>
</dbReference>
<name>H2XSV9_CIOIN</name>
<dbReference type="InParanoid" id="H2XSV9"/>
<reference evidence="2" key="4">
    <citation type="submission" date="2025-09" db="UniProtKB">
        <authorList>
            <consortium name="Ensembl"/>
        </authorList>
    </citation>
    <scope>IDENTIFICATION</scope>
</reference>
<evidence type="ECO:0000313" key="3">
    <source>
        <dbReference type="Proteomes" id="UP000008144"/>
    </source>
</evidence>
<evidence type="ECO:0000256" key="1">
    <source>
        <dbReference type="SAM" id="MobiDB-lite"/>
    </source>
</evidence>
<dbReference type="HOGENOM" id="CLU_3415161_0_0_1"/>
<protein>
    <submittedName>
        <fullName evidence="2">Uncharacterized protein</fullName>
    </submittedName>
</protein>
<dbReference type="Ensembl" id="ENSCINT00000030425.1">
    <property type="protein sequence ID" value="ENSCINP00000032743.1"/>
    <property type="gene ID" value="ENSCING00000025083.1"/>
</dbReference>
<organism evidence="2 3">
    <name type="scientific">Ciona intestinalis</name>
    <name type="common">Transparent sea squirt</name>
    <name type="synonym">Ascidia intestinalis</name>
    <dbReference type="NCBI Taxonomy" id="7719"/>
    <lineage>
        <taxon>Eukaryota</taxon>
        <taxon>Metazoa</taxon>
        <taxon>Chordata</taxon>
        <taxon>Tunicata</taxon>
        <taxon>Ascidiacea</taxon>
        <taxon>Phlebobranchia</taxon>
        <taxon>Cionidae</taxon>
        <taxon>Ciona</taxon>
    </lineage>
</organism>
<reference evidence="2" key="3">
    <citation type="submission" date="2025-08" db="UniProtKB">
        <authorList>
            <consortium name="Ensembl"/>
        </authorList>
    </citation>
    <scope>IDENTIFICATION</scope>
</reference>
<proteinExistence type="predicted"/>
<reference evidence="3" key="1">
    <citation type="journal article" date="2002" name="Science">
        <title>The draft genome of Ciona intestinalis: insights into chordate and vertebrate origins.</title>
        <authorList>
            <person name="Dehal P."/>
            <person name="Satou Y."/>
            <person name="Campbell R.K."/>
            <person name="Chapman J."/>
            <person name="Degnan B."/>
            <person name="De Tomaso A."/>
            <person name="Davidson B."/>
            <person name="Di Gregorio A."/>
            <person name="Gelpke M."/>
            <person name="Goodstein D.M."/>
            <person name="Harafuji N."/>
            <person name="Hastings K.E."/>
            <person name="Ho I."/>
            <person name="Hotta K."/>
            <person name="Huang W."/>
            <person name="Kawashima T."/>
            <person name="Lemaire P."/>
            <person name="Martinez D."/>
            <person name="Meinertzhagen I.A."/>
            <person name="Necula S."/>
            <person name="Nonaka M."/>
            <person name="Putnam N."/>
            <person name="Rash S."/>
            <person name="Saiga H."/>
            <person name="Satake M."/>
            <person name="Terry A."/>
            <person name="Yamada L."/>
            <person name="Wang H.G."/>
            <person name="Awazu S."/>
            <person name="Azumi K."/>
            <person name="Boore J."/>
            <person name="Branno M."/>
            <person name="Chin-Bow S."/>
            <person name="DeSantis R."/>
            <person name="Doyle S."/>
            <person name="Francino P."/>
            <person name="Keys D.N."/>
            <person name="Haga S."/>
            <person name="Hayashi H."/>
            <person name="Hino K."/>
            <person name="Imai K.S."/>
            <person name="Inaba K."/>
            <person name="Kano S."/>
            <person name="Kobayashi K."/>
            <person name="Kobayashi M."/>
            <person name="Lee B.I."/>
            <person name="Makabe K.W."/>
            <person name="Manohar C."/>
            <person name="Matassi G."/>
            <person name="Medina M."/>
            <person name="Mochizuki Y."/>
            <person name="Mount S."/>
            <person name="Morishita T."/>
            <person name="Miura S."/>
            <person name="Nakayama A."/>
            <person name="Nishizaka S."/>
            <person name="Nomoto H."/>
            <person name="Ohta F."/>
            <person name="Oishi K."/>
            <person name="Rigoutsos I."/>
            <person name="Sano M."/>
            <person name="Sasaki A."/>
            <person name="Sasakura Y."/>
            <person name="Shoguchi E."/>
            <person name="Shin-i T."/>
            <person name="Spagnuolo A."/>
            <person name="Stainier D."/>
            <person name="Suzuki M.M."/>
            <person name="Tassy O."/>
            <person name="Takatori N."/>
            <person name="Tokuoka M."/>
            <person name="Yagi K."/>
            <person name="Yoshizaki F."/>
            <person name="Wada S."/>
            <person name="Zhang C."/>
            <person name="Hyatt P.D."/>
            <person name="Larimer F."/>
            <person name="Detter C."/>
            <person name="Doggett N."/>
            <person name="Glavina T."/>
            <person name="Hawkins T."/>
            <person name="Richardson P."/>
            <person name="Lucas S."/>
            <person name="Kohara Y."/>
            <person name="Levine M."/>
            <person name="Satoh N."/>
            <person name="Rokhsar D.S."/>
        </authorList>
    </citation>
    <scope>NUCLEOTIDE SEQUENCE [LARGE SCALE GENOMIC DNA]</scope>
</reference>
<dbReference type="AlphaFoldDB" id="H2XSV9"/>
<feature type="region of interest" description="Disordered" evidence="1">
    <location>
        <begin position="1"/>
        <end position="27"/>
    </location>
</feature>